<evidence type="ECO:0000256" key="6">
    <source>
        <dbReference type="ARBA" id="ARBA00023136"/>
    </source>
</evidence>
<dbReference type="PANTHER" id="PTHR12035:SF125">
    <property type="entry name" value="SIALIC ACID-BINDING IG-LIKE LECTIN 5"/>
    <property type="match status" value="1"/>
</dbReference>
<dbReference type="InterPro" id="IPR003599">
    <property type="entry name" value="Ig_sub"/>
</dbReference>
<dbReference type="SMART" id="SM00409">
    <property type="entry name" value="IG"/>
    <property type="match status" value="2"/>
</dbReference>
<dbReference type="PROSITE" id="PS50835">
    <property type="entry name" value="IG_LIKE"/>
    <property type="match status" value="1"/>
</dbReference>
<evidence type="ECO:0000259" key="11">
    <source>
        <dbReference type="PROSITE" id="PS50835"/>
    </source>
</evidence>
<evidence type="ECO:0000256" key="1">
    <source>
        <dbReference type="ARBA" id="ARBA00004167"/>
    </source>
</evidence>
<evidence type="ECO:0000256" key="9">
    <source>
        <dbReference type="SAM" id="Phobius"/>
    </source>
</evidence>
<dbReference type="InterPro" id="IPR051036">
    <property type="entry name" value="SIGLEC"/>
</dbReference>
<protein>
    <recommendedName>
        <fullName evidence="11">Ig-like domain-containing protein</fullName>
    </recommendedName>
</protein>
<dbReference type="GO" id="GO:0005886">
    <property type="term" value="C:plasma membrane"/>
    <property type="evidence" value="ECO:0007669"/>
    <property type="project" value="TreeGrafter"/>
</dbReference>
<feature type="domain" description="Ig-like" evidence="11">
    <location>
        <begin position="142"/>
        <end position="233"/>
    </location>
</feature>
<keyword evidence="3" id="KW-0430">Lectin</keyword>
<evidence type="ECO:0000313" key="13">
    <source>
        <dbReference type="Proteomes" id="UP000316079"/>
    </source>
</evidence>
<reference evidence="12 13" key="1">
    <citation type="journal article" date="2019" name="Sci. Data">
        <title>Hybrid genome assembly and annotation of Danionella translucida.</title>
        <authorList>
            <person name="Kadobianskyi M."/>
            <person name="Schulze L."/>
            <person name="Schuelke M."/>
            <person name="Judkewitz B."/>
        </authorList>
    </citation>
    <scope>NUCLEOTIDE SEQUENCE [LARGE SCALE GENOMIC DNA]</scope>
    <source>
        <strain evidence="12 13">Bolton</strain>
    </source>
</reference>
<dbReference type="GO" id="GO:0007155">
    <property type="term" value="P:cell adhesion"/>
    <property type="evidence" value="ECO:0007669"/>
    <property type="project" value="UniProtKB-KW"/>
</dbReference>
<dbReference type="EMBL" id="SRMA01024044">
    <property type="protein sequence ID" value="TRZ01767.1"/>
    <property type="molecule type" value="Genomic_DNA"/>
</dbReference>
<evidence type="ECO:0000313" key="12">
    <source>
        <dbReference type="EMBL" id="TRZ01767.1"/>
    </source>
</evidence>
<keyword evidence="2 9" id="KW-0812">Transmembrane</keyword>
<dbReference type="PANTHER" id="PTHR12035">
    <property type="entry name" value="SIALIC ACID BINDING IMMUNOGLOBULIN-LIKE LECTIN"/>
    <property type="match status" value="1"/>
</dbReference>
<comment type="caution">
    <text evidence="12">The sequence shown here is derived from an EMBL/GenBank/DDBJ whole genome shotgun (WGS) entry which is preliminary data.</text>
</comment>
<evidence type="ECO:0000256" key="4">
    <source>
        <dbReference type="ARBA" id="ARBA00022889"/>
    </source>
</evidence>
<feature type="compositionally biased region" description="Basic and acidic residues" evidence="8">
    <location>
        <begin position="353"/>
        <end position="362"/>
    </location>
</feature>
<organism evidence="12 13">
    <name type="scientific">Danionella cerebrum</name>
    <dbReference type="NCBI Taxonomy" id="2873325"/>
    <lineage>
        <taxon>Eukaryota</taxon>
        <taxon>Metazoa</taxon>
        <taxon>Chordata</taxon>
        <taxon>Craniata</taxon>
        <taxon>Vertebrata</taxon>
        <taxon>Euteleostomi</taxon>
        <taxon>Actinopterygii</taxon>
        <taxon>Neopterygii</taxon>
        <taxon>Teleostei</taxon>
        <taxon>Ostariophysi</taxon>
        <taxon>Cypriniformes</taxon>
        <taxon>Danionidae</taxon>
        <taxon>Danioninae</taxon>
        <taxon>Danionella</taxon>
    </lineage>
</organism>
<dbReference type="GO" id="GO:0030246">
    <property type="term" value="F:carbohydrate binding"/>
    <property type="evidence" value="ECO:0007669"/>
    <property type="project" value="UniProtKB-KW"/>
</dbReference>
<dbReference type="InterPro" id="IPR013783">
    <property type="entry name" value="Ig-like_fold"/>
</dbReference>
<dbReference type="InterPro" id="IPR007110">
    <property type="entry name" value="Ig-like_dom"/>
</dbReference>
<dbReference type="OrthoDB" id="10039395at2759"/>
<proteinExistence type="inferred from homology"/>
<evidence type="ECO:0000256" key="10">
    <source>
        <dbReference type="SAM" id="SignalP"/>
    </source>
</evidence>
<evidence type="ECO:0000256" key="3">
    <source>
        <dbReference type="ARBA" id="ARBA00022734"/>
    </source>
</evidence>
<keyword evidence="6 9" id="KW-0472">Membrane</keyword>
<dbReference type="InterPro" id="IPR036179">
    <property type="entry name" value="Ig-like_dom_sf"/>
</dbReference>
<name>A0A553RHX5_9TELE</name>
<feature type="transmembrane region" description="Helical" evidence="9">
    <location>
        <begin position="323"/>
        <end position="344"/>
    </location>
</feature>
<feature type="chain" id="PRO_5021950957" description="Ig-like domain-containing protein" evidence="10">
    <location>
        <begin position="20"/>
        <end position="417"/>
    </location>
</feature>
<feature type="region of interest" description="Disordered" evidence="8">
    <location>
        <begin position="352"/>
        <end position="384"/>
    </location>
</feature>
<sequence length="417" mass="47071">MEKCVIFLFTGCLIQGVLCEFSISLPKNIEALEGSCVFIPCTFDIQQKYENELNNTKRIWFKKRKPDRIVFDSSNHNTHRQAEIFGSVVKKNCSVRFDNVQKRDKGLYFFRLEGDELNYRYTDHPNGHTEVNISIRELPPPPTVTLFRDLQEVTEVKEGDSVTLVCSAKIFCPFTPPSLSWSLTPPHFLMENITHESLNQTHISSDLNFTANHRHHGANVTCTVKHQKNISASSIQQLRGNPSPDLLWCLSGKELLNSSAVLQRIGNTSVKSSLVLSSESLLNSSVVECFSKNNHGSASSQVQFLQEKKCNAKTQEGFQDIRIYFLLGTVIGAFVVILLCLLTVSLQRSMKKKSPDSRRDDAPQIIPNQTEDTSNDGEISAQANDDMIVSQIIYSSIDFKRKHTPQEEPIYANPSKR</sequence>
<dbReference type="SUPFAM" id="SSF48726">
    <property type="entry name" value="Immunoglobulin"/>
    <property type="match status" value="3"/>
</dbReference>
<dbReference type="STRING" id="623744.A0A553RHX5"/>
<evidence type="ECO:0000256" key="2">
    <source>
        <dbReference type="ARBA" id="ARBA00022692"/>
    </source>
</evidence>
<evidence type="ECO:0000256" key="8">
    <source>
        <dbReference type="SAM" id="MobiDB-lite"/>
    </source>
</evidence>
<keyword evidence="4" id="KW-0130">Cell adhesion</keyword>
<dbReference type="Gene3D" id="2.60.40.10">
    <property type="entry name" value="Immunoglobulins"/>
    <property type="match status" value="3"/>
</dbReference>
<feature type="signal peptide" evidence="10">
    <location>
        <begin position="1"/>
        <end position="19"/>
    </location>
</feature>
<dbReference type="Proteomes" id="UP000316079">
    <property type="component" value="Unassembled WGS sequence"/>
</dbReference>
<keyword evidence="13" id="KW-1185">Reference proteome</keyword>
<evidence type="ECO:0000256" key="7">
    <source>
        <dbReference type="ARBA" id="ARBA00038361"/>
    </source>
</evidence>
<dbReference type="AlphaFoldDB" id="A0A553RHX5"/>
<keyword evidence="5 9" id="KW-1133">Transmembrane helix</keyword>
<gene>
    <name evidence="12" type="ORF">DNTS_025595</name>
</gene>
<accession>A0A553RHX5</accession>
<evidence type="ECO:0000256" key="5">
    <source>
        <dbReference type="ARBA" id="ARBA00022989"/>
    </source>
</evidence>
<keyword evidence="10" id="KW-0732">Signal</keyword>
<comment type="similarity">
    <text evidence="7">Belongs to the immunoglobulin superfamily. SIGLEC (sialic acid binding Ig-like lectin) family.</text>
</comment>
<comment type="subcellular location">
    <subcellularLocation>
        <location evidence="1">Membrane</location>
        <topology evidence="1">Single-pass membrane protein</topology>
    </subcellularLocation>
</comment>
<dbReference type="GO" id="GO:0033691">
    <property type="term" value="F:sialic acid binding"/>
    <property type="evidence" value="ECO:0007669"/>
    <property type="project" value="TreeGrafter"/>
</dbReference>